<proteinExistence type="inferred from homology"/>
<dbReference type="InterPro" id="IPR020084">
    <property type="entry name" value="NUDIX_hydrolase_CS"/>
</dbReference>
<keyword evidence="8" id="KW-1185">Reference proteome</keyword>
<evidence type="ECO:0000313" key="7">
    <source>
        <dbReference type="EMBL" id="GAA0316611.1"/>
    </source>
</evidence>
<keyword evidence="4" id="KW-0460">Magnesium</keyword>
<gene>
    <name evidence="7" type="ORF">GCM10010151_03200</name>
</gene>
<dbReference type="RefSeq" id="WP_252803203.1">
    <property type="nucleotide sequence ID" value="NZ_BAAABM010000004.1"/>
</dbReference>
<dbReference type="InterPro" id="IPR020476">
    <property type="entry name" value="Nudix_hydrolase"/>
</dbReference>
<dbReference type="PANTHER" id="PTHR43046">
    <property type="entry name" value="GDP-MANNOSE MANNOSYL HYDROLASE"/>
    <property type="match status" value="1"/>
</dbReference>
<dbReference type="Gene3D" id="3.90.79.10">
    <property type="entry name" value="Nucleoside Triphosphate Pyrophosphohydrolase"/>
    <property type="match status" value="1"/>
</dbReference>
<comment type="caution">
    <text evidence="7">The sequence shown here is derived from an EMBL/GenBank/DDBJ whole genome shotgun (WGS) entry which is preliminary data.</text>
</comment>
<dbReference type="PRINTS" id="PR00502">
    <property type="entry name" value="NUDIXFAMILY"/>
</dbReference>
<evidence type="ECO:0000256" key="2">
    <source>
        <dbReference type="ARBA" id="ARBA00005582"/>
    </source>
</evidence>
<keyword evidence="3 5" id="KW-0378">Hydrolase</keyword>
<comment type="cofactor">
    <cofactor evidence="1">
        <name>Mg(2+)</name>
        <dbReference type="ChEBI" id="CHEBI:18420"/>
    </cofactor>
</comment>
<dbReference type="PROSITE" id="PS51462">
    <property type="entry name" value="NUDIX"/>
    <property type="match status" value="1"/>
</dbReference>
<name>A0ABP3FHZ9_9ACTN</name>
<dbReference type="CDD" id="cd04685">
    <property type="entry name" value="NUDIX_Hydrolase"/>
    <property type="match status" value="1"/>
</dbReference>
<accession>A0ABP3FHZ9</accession>
<evidence type="ECO:0000313" key="8">
    <source>
        <dbReference type="Proteomes" id="UP001501822"/>
    </source>
</evidence>
<organism evidence="7 8">
    <name type="scientific">Actinoallomurus spadix</name>
    <dbReference type="NCBI Taxonomy" id="79912"/>
    <lineage>
        <taxon>Bacteria</taxon>
        <taxon>Bacillati</taxon>
        <taxon>Actinomycetota</taxon>
        <taxon>Actinomycetes</taxon>
        <taxon>Streptosporangiales</taxon>
        <taxon>Thermomonosporaceae</taxon>
        <taxon>Actinoallomurus</taxon>
    </lineage>
</organism>
<dbReference type="InterPro" id="IPR015797">
    <property type="entry name" value="NUDIX_hydrolase-like_dom_sf"/>
</dbReference>
<evidence type="ECO:0000256" key="3">
    <source>
        <dbReference type="ARBA" id="ARBA00022801"/>
    </source>
</evidence>
<evidence type="ECO:0000256" key="1">
    <source>
        <dbReference type="ARBA" id="ARBA00001946"/>
    </source>
</evidence>
<evidence type="ECO:0000256" key="5">
    <source>
        <dbReference type="RuleBase" id="RU003476"/>
    </source>
</evidence>
<dbReference type="PANTHER" id="PTHR43046:SF12">
    <property type="entry name" value="GDP-MANNOSE MANNOSYL HYDROLASE"/>
    <property type="match status" value="1"/>
</dbReference>
<feature type="domain" description="Nudix hydrolase" evidence="6">
    <location>
        <begin position="6"/>
        <end position="150"/>
    </location>
</feature>
<dbReference type="SUPFAM" id="SSF55811">
    <property type="entry name" value="Nudix"/>
    <property type="match status" value="1"/>
</dbReference>
<evidence type="ECO:0000259" key="6">
    <source>
        <dbReference type="PROSITE" id="PS51462"/>
    </source>
</evidence>
<evidence type="ECO:0000256" key="4">
    <source>
        <dbReference type="ARBA" id="ARBA00022842"/>
    </source>
</evidence>
<reference evidence="8" key="1">
    <citation type="journal article" date="2019" name="Int. J. Syst. Evol. Microbiol.">
        <title>The Global Catalogue of Microorganisms (GCM) 10K type strain sequencing project: providing services to taxonomists for standard genome sequencing and annotation.</title>
        <authorList>
            <consortium name="The Broad Institute Genomics Platform"/>
            <consortium name="The Broad Institute Genome Sequencing Center for Infectious Disease"/>
            <person name="Wu L."/>
            <person name="Ma J."/>
        </authorList>
    </citation>
    <scope>NUCLEOTIDE SEQUENCE [LARGE SCALE GENOMIC DNA]</scope>
    <source>
        <strain evidence="8">JCM 3146</strain>
    </source>
</reference>
<protein>
    <recommendedName>
        <fullName evidence="6">Nudix hydrolase domain-containing protein</fullName>
    </recommendedName>
</protein>
<dbReference type="Proteomes" id="UP001501822">
    <property type="component" value="Unassembled WGS sequence"/>
</dbReference>
<dbReference type="InterPro" id="IPR000086">
    <property type="entry name" value="NUDIX_hydrolase_dom"/>
</dbReference>
<sequence length="167" mass="18938">MPDGPYRRRSARVLLLDDADRVLLLRLLHDHRRHRRGHYWLTPGGGVDDGEALHEAAARELREEVGLVVAPEDLGTPVATTSGYAEFSWAKGLFRDDFFLHRVTAHEVDTGGLQPYEVKHFSGHRWWTVDELAATTEAVYPFGLVPLLRDLVAGRRPAEPVLLPWHH</sequence>
<dbReference type="Pfam" id="PF00293">
    <property type="entry name" value="NUDIX"/>
    <property type="match status" value="1"/>
</dbReference>
<comment type="similarity">
    <text evidence="2 5">Belongs to the Nudix hydrolase family.</text>
</comment>
<dbReference type="EMBL" id="BAAABM010000004">
    <property type="protein sequence ID" value="GAA0316611.1"/>
    <property type="molecule type" value="Genomic_DNA"/>
</dbReference>
<dbReference type="PROSITE" id="PS00893">
    <property type="entry name" value="NUDIX_BOX"/>
    <property type="match status" value="1"/>
</dbReference>